<name>A0A381VHP7_9ZZZZ</name>
<proteinExistence type="predicted"/>
<evidence type="ECO:0000259" key="1">
    <source>
        <dbReference type="Pfam" id="PF03417"/>
    </source>
</evidence>
<evidence type="ECO:0000313" key="2">
    <source>
        <dbReference type="EMBL" id="SVA39889.1"/>
    </source>
</evidence>
<dbReference type="InterPro" id="IPR047794">
    <property type="entry name" value="C45_proenzyme-like"/>
</dbReference>
<dbReference type="Pfam" id="PF03417">
    <property type="entry name" value="AAT"/>
    <property type="match status" value="1"/>
</dbReference>
<dbReference type="InterPro" id="IPR047801">
    <property type="entry name" value="Peptidase_C45"/>
</dbReference>
<reference evidence="2" key="1">
    <citation type="submission" date="2018-05" db="EMBL/GenBank/DDBJ databases">
        <authorList>
            <person name="Lanie J.A."/>
            <person name="Ng W.-L."/>
            <person name="Kazmierczak K.M."/>
            <person name="Andrzejewski T.M."/>
            <person name="Davidsen T.M."/>
            <person name="Wayne K.J."/>
            <person name="Tettelin H."/>
            <person name="Glass J.I."/>
            <person name="Rusch D."/>
            <person name="Podicherti R."/>
            <person name="Tsui H.-C.T."/>
            <person name="Winkler M.E."/>
        </authorList>
    </citation>
    <scope>NUCLEOTIDE SEQUENCE</scope>
</reference>
<dbReference type="Gene3D" id="3.60.60.10">
    <property type="entry name" value="Penicillin V Acylase, Chain A"/>
    <property type="match status" value="1"/>
</dbReference>
<feature type="domain" description="Peptidase C45 hydrolase" evidence="1">
    <location>
        <begin position="107"/>
        <end position="335"/>
    </location>
</feature>
<dbReference type="AlphaFoldDB" id="A0A381VHP7"/>
<dbReference type="InterPro" id="IPR005079">
    <property type="entry name" value="Peptidase_C45_hydrolase"/>
</dbReference>
<dbReference type="PANTHER" id="PTHR34180:SF1">
    <property type="entry name" value="BETA-ALANYL-DOPAMINE_CARCININE HYDROLASE"/>
    <property type="match status" value="1"/>
</dbReference>
<dbReference type="PANTHER" id="PTHR34180">
    <property type="entry name" value="PEPTIDASE C45"/>
    <property type="match status" value="1"/>
</dbReference>
<dbReference type="EMBL" id="UINC01008874">
    <property type="protein sequence ID" value="SVA39889.1"/>
    <property type="molecule type" value="Genomic_DNA"/>
</dbReference>
<feature type="non-terminal residue" evidence="2">
    <location>
        <position position="1"/>
    </location>
</feature>
<gene>
    <name evidence="2" type="ORF">METZ01_LOCUS92743</name>
</gene>
<dbReference type="NCBIfam" id="NF040521">
    <property type="entry name" value="C45_proenzyme"/>
    <property type="match status" value="1"/>
</dbReference>
<sequence>LAHGEVLKESIINNIEIYVNRFENEAGISKNELLENSGIYLNILREQSPEYVNGMNGISESSNLELLEIAMLNLRYELLYHALGRKLQSDAVDGCTSFAILQEEVENNHLLMGQNWDWIPDVECVLTTSIDTDGMKRIAFTEAGIFGGKPGMNSEGLGLAVNGMYSTVDDWTRFQKPFHLRCYEVLRSKNMDEALQALAGTPRSCTANFILGHAPSRAVDIELAPESLRLIDPTNGVLAHANHLVDPKELGVEEPENPRRHLTEFRHHRIETLLNEQKPINVKGMQEILKDHEHQPQSLCRHRDDSLPESQHTITKTAMIMDLEEKKMWVTDGQPCKA</sequence>
<protein>
    <recommendedName>
        <fullName evidence="1">Peptidase C45 hydrolase domain-containing protein</fullName>
    </recommendedName>
</protein>
<dbReference type="Gene3D" id="1.10.10.2120">
    <property type="match status" value="1"/>
</dbReference>
<feature type="non-terminal residue" evidence="2">
    <location>
        <position position="338"/>
    </location>
</feature>
<accession>A0A381VHP7</accession>
<organism evidence="2">
    <name type="scientific">marine metagenome</name>
    <dbReference type="NCBI Taxonomy" id="408172"/>
    <lineage>
        <taxon>unclassified sequences</taxon>
        <taxon>metagenomes</taxon>
        <taxon>ecological metagenomes</taxon>
    </lineage>
</organism>